<evidence type="ECO:0000313" key="1">
    <source>
        <dbReference type="EMBL" id="CAF1443198.1"/>
    </source>
</evidence>
<evidence type="ECO:0000313" key="3">
    <source>
        <dbReference type="Proteomes" id="UP000663854"/>
    </source>
</evidence>
<protein>
    <submittedName>
        <fullName evidence="1">Uncharacterized protein</fullName>
    </submittedName>
</protein>
<organism evidence="1 3">
    <name type="scientific">Rotaria sordida</name>
    <dbReference type="NCBI Taxonomy" id="392033"/>
    <lineage>
        <taxon>Eukaryota</taxon>
        <taxon>Metazoa</taxon>
        <taxon>Spiralia</taxon>
        <taxon>Gnathifera</taxon>
        <taxon>Rotifera</taxon>
        <taxon>Eurotatoria</taxon>
        <taxon>Bdelloidea</taxon>
        <taxon>Philodinida</taxon>
        <taxon>Philodinidae</taxon>
        <taxon>Rotaria</taxon>
    </lineage>
</organism>
<dbReference type="AlphaFoldDB" id="A0A815P2B9"/>
<dbReference type="Proteomes" id="UP000663854">
    <property type="component" value="Unassembled WGS sequence"/>
</dbReference>
<dbReference type="EMBL" id="CAJNOH010006858">
    <property type="protein sequence ID" value="CAF1443198.1"/>
    <property type="molecule type" value="Genomic_DNA"/>
</dbReference>
<reference evidence="1" key="1">
    <citation type="submission" date="2021-02" db="EMBL/GenBank/DDBJ databases">
        <authorList>
            <person name="Nowell W R."/>
        </authorList>
    </citation>
    <scope>NUCLEOTIDE SEQUENCE</scope>
</reference>
<name>A0A815P2B9_9BILA</name>
<sequence length="89" mass="10353">MELDSSNSSTSYASIRDISKFQSEEEILFSMHSVFRIGDIKQIKHQLWQVNLTLTIGHDPQLKCLTDFIRDEINVPNGWLRLALLMEKM</sequence>
<comment type="caution">
    <text evidence="1">The sequence shown here is derived from an EMBL/GenBank/DDBJ whole genome shotgun (WGS) entry which is preliminary data.</text>
</comment>
<accession>A0A815P2B9</accession>
<feature type="non-terminal residue" evidence="1">
    <location>
        <position position="89"/>
    </location>
</feature>
<gene>
    <name evidence="2" type="ORF">JXQ802_LOCUS52567</name>
    <name evidence="1" type="ORF">PYM288_LOCUS36230</name>
</gene>
<evidence type="ECO:0000313" key="2">
    <source>
        <dbReference type="EMBL" id="CAF1636502.1"/>
    </source>
</evidence>
<dbReference type="Gene3D" id="3.90.176.10">
    <property type="entry name" value="Toxin ADP-ribosyltransferase, Chain A, domain 1"/>
    <property type="match status" value="1"/>
</dbReference>
<keyword evidence="4" id="KW-1185">Reference proteome</keyword>
<evidence type="ECO:0000313" key="4">
    <source>
        <dbReference type="Proteomes" id="UP000663870"/>
    </source>
</evidence>
<proteinExistence type="predicted"/>
<dbReference type="SUPFAM" id="SSF56399">
    <property type="entry name" value="ADP-ribosylation"/>
    <property type="match status" value="1"/>
</dbReference>
<dbReference type="Proteomes" id="UP000663870">
    <property type="component" value="Unassembled WGS sequence"/>
</dbReference>
<dbReference type="EMBL" id="CAJNOL010008470">
    <property type="protein sequence ID" value="CAF1636502.1"/>
    <property type="molecule type" value="Genomic_DNA"/>
</dbReference>